<dbReference type="EMBL" id="JANPWB010000009">
    <property type="protein sequence ID" value="KAJ1152859.1"/>
    <property type="molecule type" value="Genomic_DNA"/>
</dbReference>
<dbReference type="AlphaFoldDB" id="A0AAV7RKQ9"/>
<dbReference type="Proteomes" id="UP001066276">
    <property type="component" value="Chromosome 5"/>
</dbReference>
<protein>
    <submittedName>
        <fullName evidence="2">Uncharacterized protein</fullName>
    </submittedName>
</protein>
<feature type="region of interest" description="Disordered" evidence="1">
    <location>
        <begin position="72"/>
        <end position="91"/>
    </location>
</feature>
<evidence type="ECO:0000256" key="1">
    <source>
        <dbReference type="SAM" id="MobiDB-lite"/>
    </source>
</evidence>
<name>A0AAV7RKQ9_PLEWA</name>
<evidence type="ECO:0000313" key="3">
    <source>
        <dbReference type="Proteomes" id="UP001066276"/>
    </source>
</evidence>
<proteinExistence type="predicted"/>
<comment type="caution">
    <text evidence="2">The sequence shown here is derived from an EMBL/GenBank/DDBJ whole genome shotgun (WGS) entry which is preliminary data.</text>
</comment>
<sequence length="117" mass="12804">MLEYQGHVPVPIVMDQQLVVAQLVQVATGAAEVDGEGADRSLCIEDAPAPFFVLDSQDVRRIITGLRQGLLRNPDERLSPGPSGTIRPDRESLTWRRAAGLEVTPPGPSYVMEEERP</sequence>
<keyword evidence="3" id="KW-1185">Reference proteome</keyword>
<organism evidence="2 3">
    <name type="scientific">Pleurodeles waltl</name>
    <name type="common">Iberian ribbed newt</name>
    <dbReference type="NCBI Taxonomy" id="8319"/>
    <lineage>
        <taxon>Eukaryota</taxon>
        <taxon>Metazoa</taxon>
        <taxon>Chordata</taxon>
        <taxon>Craniata</taxon>
        <taxon>Vertebrata</taxon>
        <taxon>Euteleostomi</taxon>
        <taxon>Amphibia</taxon>
        <taxon>Batrachia</taxon>
        <taxon>Caudata</taxon>
        <taxon>Salamandroidea</taxon>
        <taxon>Salamandridae</taxon>
        <taxon>Pleurodelinae</taxon>
        <taxon>Pleurodeles</taxon>
    </lineage>
</organism>
<gene>
    <name evidence="2" type="ORF">NDU88_005633</name>
</gene>
<evidence type="ECO:0000313" key="2">
    <source>
        <dbReference type="EMBL" id="KAJ1152859.1"/>
    </source>
</evidence>
<reference evidence="2" key="1">
    <citation type="journal article" date="2022" name="bioRxiv">
        <title>Sequencing and chromosome-scale assembly of the giantPleurodeles waltlgenome.</title>
        <authorList>
            <person name="Brown T."/>
            <person name="Elewa A."/>
            <person name="Iarovenko S."/>
            <person name="Subramanian E."/>
            <person name="Araus A.J."/>
            <person name="Petzold A."/>
            <person name="Susuki M."/>
            <person name="Suzuki K.-i.T."/>
            <person name="Hayashi T."/>
            <person name="Toyoda A."/>
            <person name="Oliveira C."/>
            <person name="Osipova E."/>
            <person name="Leigh N.D."/>
            <person name="Simon A."/>
            <person name="Yun M.H."/>
        </authorList>
    </citation>
    <scope>NUCLEOTIDE SEQUENCE</scope>
    <source>
        <strain evidence="2">20211129_DDA</strain>
        <tissue evidence="2">Liver</tissue>
    </source>
</reference>
<accession>A0AAV7RKQ9</accession>